<proteinExistence type="predicted"/>
<dbReference type="AlphaFoldDB" id="A0A1W6MK17"/>
<evidence type="ECO:0000256" key="1">
    <source>
        <dbReference type="ARBA" id="ARBA00004651"/>
    </source>
</evidence>
<dbReference type="GO" id="GO:0005886">
    <property type="term" value="C:plasma membrane"/>
    <property type="evidence" value="ECO:0007669"/>
    <property type="project" value="UniProtKB-SubCell"/>
</dbReference>
<evidence type="ECO:0000313" key="11">
    <source>
        <dbReference type="EMBL" id="ARN77912.1"/>
    </source>
</evidence>
<organism evidence="11 12">
    <name type="scientific">Nonlabens spongiae</name>
    <dbReference type="NCBI Taxonomy" id="331648"/>
    <lineage>
        <taxon>Bacteria</taxon>
        <taxon>Pseudomonadati</taxon>
        <taxon>Bacteroidota</taxon>
        <taxon>Flavobacteriia</taxon>
        <taxon>Flavobacteriales</taxon>
        <taxon>Flavobacteriaceae</taxon>
        <taxon>Nonlabens</taxon>
    </lineage>
</organism>
<evidence type="ECO:0000256" key="3">
    <source>
        <dbReference type="ARBA" id="ARBA00022449"/>
    </source>
</evidence>
<keyword evidence="2" id="KW-0813">Transport</keyword>
<protein>
    <recommendedName>
        <fullName evidence="9">Multidrug-efflux transporter</fullName>
    </recommendedName>
</protein>
<keyword evidence="7" id="KW-0406">Ion transport</keyword>
<keyword evidence="8 10" id="KW-0472">Membrane</keyword>
<sequence>MRLSDYTRELPTNVKLAYPIVLGQIAHLIVALADNIMVGKLGAAQLAAVSLGNTLVFVAMSIGIGFSFAITPLVAETHSNGTLDKTRSYLDNGFLLCVVLGMILSGLLFLAEPILHHMDQPPEVVKLAIPYMRWVALSLIPLMLFQGLKQFSDGLSITTIPMYAAIGANAVNVLLNYFLIYGKWGFPRLEVEGAAIGTLASRVLMFLFIYLTLSRKRELKKFFDKSIKFSKRSVLKLLNIGFPTAMQMFFEVSLFTAAIILSGKLGTEYQAANQIALNLSAITFMFGVGLSVVATIRVSNQVGLKNYIDLKRIARSIFLMTLVLEILFATLFVLLNDLLPLLYIKEVSVIQLAASALLIAALFQISDGFQVVILGALRGLQDVWVPSMICMVSYGLLGLPVSYYLGLKTDLALSGIWIGLCAGLTASSVMMYLRYRYLLSNKLN</sequence>
<evidence type="ECO:0000256" key="6">
    <source>
        <dbReference type="ARBA" id="ARBA00022989"/>
    </source>
</evidence>
<dbReference type="GO" id="GO:0042910">
    <property type="term" value="F:xenobiotic transmembrane transporter activity"/>
    <property type="evidence" value="ECO:0007669"/>
    <property type="project" value="InterPro"/>
</dbReference>
<dbReference type="GO" id="GO:0015297">
    <property type="term" value="F:antiporter activity"/>
    <property type="evidence" value="ECO:0007669"/>
    <property type="project" value="UniProtKB-KW"/>
</dbReference>
<dbReference type="CDD" id="cd13131">
    <property type="entry name" value="MATE_NorM_like"/>
    <property type="match status" value="1"/>
</dbReference>
<feature type="transmembrane region" description="Helical" evidence="10">
    <location>
        <begin position="131"/>
        <end position="148"/>
    </location>
</feature>
<dbReference type="EMBL" id="CP019344">
    <property type="protein sequence ID" value="ARN77912.1"/>
    <property type="molecule type" value="Genomic_DNA"/>
</dbReference>
<dbReference type="OrthoDB" id="9780160at2"/>
<feature type="transmembrane region" description="Helical" evidence="10">
    <location>
        <begin position="160"/>
        <end position="181"/>
    </location>
</feature>
<feature type="transmembrane region" description="Helical" evidence="10">
    <location>
        <begin position="53"/>
        <end position="74"/>
    </location>
</feature>
<evidence type="ECO:0000256" key="4">
    <source>
        <dbReference type="ARBA" id="ARBA00022475"/>
    </source>
</evidence>
<dbReference type="NCBIfam" id="TIGR00797">
    <property type="entry name" value="matE"/>
    <property type="match status" value="1"/>
</dbReference>
<keyword evidence="3" id="KW-0050">Antiport</keyword>
<dbReference type="InterPro" id="IPR002528">
    <property type="entry name" value="MATE_fam"/>
</dbReference>
<gene>
    <name evidence="11" type="ORF">BST97_07825</name>
</gene>
<evidence type="ECO:0000256" key="8">
    <source>
        <dbReference type="ARBA" id="ARBA00023136"/>
    </source>
</evidence>
<feature type="transmembrane region" description="Helical" evidence="10">
    <location>
        <begin position="383"/>
        <end position="405"/>
    </location>
</feature>
<dbReference type="RefSeq" id="WP_085766710.1">
    <property type="nucleotide sequence ID" value="NZ_CP019344.1"/>
</dbReference>
<evidence type="ECO:0000256" key="10">
    <source>
        <dbReference type="SAM" id="Phobius"/>
    </source>
</evidence>
<keyword evidence="5 10" id="KW-0812">Transmembrane</keyword>
<dbReference type="InterPro" id="IPR048279">
    <property type="entry name" value="MdtK-like"/>
</dbReference>
<feature type="transmembrane region" description="Helical" evidence="10">
    <location>
        <begin position="193"/>
        <end position="213"/>
    </location>
</feature>
<evidence type="ECO:0000256" key="9">
    <source>
        <dbReference type="ARBA" id="ARBA00031636"/>
    </source>
</evidence>
<feature type="transmembrane region" description="Helical" evidence="10">
    <location>
        <begin position="16"/>
        <end position="33"/>
    </location>
</feature>
<evidence type="ECO:0000256" key="5">
    <source>
        <dbReference type="ARBA" id="ARBA00022692"/>
    </source>
</evidence>
<accession>A0A1W6MK17</accession>
<feature type="transmembrane region" description="Helical" evidence="10">
    <location>
        <begin position="234"/>
        <end position="263"/>
    </location>
</feature>
<reference evidence="11 12" key="1">
    <citation type="submission" date="2016-11" db="EMBL/GenBank/DDBJ databases">
        <title>Trade-off between light-utilization and light-protection in marine flavobacteria.</title>
        <authorList>
            <person name="Kumagai Y."/>
        </authorList>
    </citation>
    <scope>NUCLEOTIDE SEQUENCE [LARGE SCALE GENOMIC DNA]</scope>
    <source>
        <strain evidence="11 12">JCM 13191</strain>
    </source>
</reference>
<dbReference type="PIRSF" id="PIRSF006603">
    <property type="entry name" value="DinF"/>
    <property type="match status" value="1"/>
</dbReference>
<keyword evidence="4" id="KW-1003">Cell membrane</keyword>
<dbReference type="InterPro" id="IPR050222">
    <property type="entry name" value="MATE_MdtK"/>
</dbReference>
<evidence type="ECO:0000256" key="7">
    <source>
        <dbReference type="ARBA" id="ARBA00023065"/>
    </source>
</evidence>
<dbReference type="PANTHER" id="PTHR43298:SF2">
    <property type="entry name" value="FMN_FAD EXPORTER YEEO-RELATED"/>
    <property type="match status" value="1"/>
</dbReference>
<keyword evidence="6 10" id="KW-1133">Transmembrane helix</keyword>
<name>A0A1W6MK17_9FLAO</name>
<keyword evidence="12" id="KW-1185">Reference proteome</keyword>
<feature type="transmembrane region" description="Helical" evidence="10">
    <location>
        <begin position="275"/>
        <end position="296"/>
    </location>
</feature>
<comment type="subcellular location">
    <subcellularLocation>
        <location evidence="1">Cell membrane</location>
        <topology evidence="1">Multi-pass membrane protein</topology>
    </subcellularLocation>
</comment>
<dbReference type="PANTHER" id="PTHR43298">
    <property type="entry name" value="MULTIDRUG RESISTANCE PROTEIN NORM-RELATED"/>
    <property type="match status" value="1"/>
</dbReference>
<feature type="transmembrane region" description="Helical" evidence="10">
    <location>
        <begin position="411"/>
        <end position="433"/>
    </location>
</feature>
<dbReference type="GO" id="GO:0006811">
    <property type="term" value="P:monoatomic ion transport"/>
    <property type="evidence" value="ECO:0007669"/>
    <property type="project" value="UniProtKB-KW"/>
</dbReference>
<feature type="transmembrane region" description="Helical" evidence="10">
    <location>
        <begin position="94"/>
        <end position="111"/>
    </location>
</feature>
<feature type="transmembrane region" description="Helical" evidence="10">
    <location>
        <begin position="317"/>
        <end position="335"/>
    </location>
</feature>
<dbReference type="STRING" id="331648.BST97_07825"/>
<dbReference type="Pfam" id="PF01554">
    <property type="entry name" value="MatE"/>
    <property type="match status" value="2"/>
</dbReference>
<evidence type="ECO:0000256" key="2">
    <source>
        <dbReference type="ARBA" id="ARBA00022448"/>
    </source>
</evidence>
<dbReference type="Proteomes" id="UP000193431">
    <property type="component" value="Chromosome"/>
</dbReference>
<evidence type="ECO:0000313" key="12">
    <source>
        <dbReference type="Proteomes" id="UP000193431"/>
    </source>
</evidence>